<evidence type="ECO:0000256" key="1">
    <source>
        <dbReference type="SAM" id="Phobius"/>
    </source>
</evidence>
<evidence type="ECO:0000313" key="2">
    <source>
        <dbReference type="EMBL" id="SDY00326.1"/>
    </source>
</evidence>
<dbReference type="Proteomes" id="UP000199529">
    <property type="component" value="Unassembled WGS sequence"/>
</dbReference>
<gene>
    <name evidence="2" type="ORF">SAMN05216215_1018107</name>
</gene>
<keyword evidence="3" id="KW-1185">Reference proteome</keyword>
<keyword evidence="1" id="KW-1133">Transmembrane helix</keyword>
<keyword evidence="1" id="KW-0472">Membrane</keyword>
<dbReference type="EMBL" id="FNOK01000018">
    <property type="protein sequence ID" value="SDY00326.1"/>
    <property type="molecule type" value="Genomic_DNA"/>
</dbReference>
<accession>A0A1H3GAN3</accession>
<evidence type="ECO:0008006" key="4">
    <source>
        <dbReference type="Google" id="ProtNLM"/>
    </source>
</evidence>
<evidence type="ECO:0000313" key="3">
    <source>
        <dbReference type="Proteomes" id="UP000199529"/>
    </source>
</evidence>
<sequence length="175" mass="18573">MGLHALSLTILWITGATAMILGLSTAAHHAWIGGLFLSFDIILRAGSLVTRVVSGRAARAAAESDGKDGDQAYFEGMTESLPRDPRSARAEITSPHWIIQRACAAAYGIMMIAVISTWAPTAVAVIVGVSYVAADLGGNYLFAIRLHKTLAAIAEERSSRRSAGREAVTTPPQQR</sequence>
<reference evidence="3" key="1">
    <citation type="submission" date="2016-10" db="EMBL/GenBank/DDBJ databases">
        <authorList>
            <person name="Varghese N."/>
            <person name="Submissions S."/>
        </authorList>
    </citation>
    <scope>NUCLEOTIDE SEQUENCE [LARGE SCALE GENOMIC DNA]</scope>
    <source>
        <strain evidence="3">CGMCC 4.3530</strain>
    </source>
</reference>
<keyword evidence="1" id="KW-0812">Transmembrane</keyword>
<organism evidence="2 3">
    <name type="scientific">Saccharopolyspora shandongensis</name>
    <dbReference type="NCBI Taxonomy" id="418495"/>
    <lineage>
        <taxon>Bacteria</taxon>
        <taxon>Bacillati</taxon>
        <taxon>Actinomycetota</taxon>
        <taxon>Actinomycetes</taxon>
        <taxon>Pseudonocardiales</taxon>
        <taxon>Pseudonocardiaceae</taxon>
        <taxon>Saccharopolyspora</taxon>
    </lineage>
</organism>
<feature type="transmembrane region" description="Helical" evidence="1">
    <location>
        <begin position="104"/>
        <end position="133"/>
    </location>
</feature>
<name>A0A1H3GAN3_9PSEU</name>
<protein>
    <recommendedName>
        <fullName evidence="4">Glycosyl-4,4'-diaponeurosporenoate acyltransferase</fullName>
    </recommendedName>
</protein>
<proteinExistence type="predicted"/>
<dbReference type="AlphaFoldDB" id="A0A1H3GAN3"/>